<comment type="subcellular location">
    <subcellularLocation>
        <location evidence="1">Cell membrane</location>
        <topology evidence="1">Multi-pass membrane protein</topology>
    </subcellularLocation>
</comment>
<evidence type="ECO:0000256" key="4">
    <source>
        <dbReference type="ARBA" id="ARBA00022692"/>
    </source>
</evidence>
<evidence type="ECO:0000313" key="9">
    <source>
        <dbReference type="EMBL" id="ETI69976.1"/>
    </source>
</evidence>
<comment type="similarity">
    <text evidence="2">Belongs to the HupC/HyaC/HydC family.</text>
</comment>
<dbReference type="InterPro" id="IPR000516">
    <property type="entry name" value="Ni-dep_Hydgase_cyt-B"/>
</dbReference>
<comment type="caution">
    <text evidence="9">The sequence shown here is derived from an EMBL/GenBank/DDBJ whole genome shotgun (WGS) entry which is preliminary data.</text>
</comment>
<dbReference type="GO" id="GO:0009326">
    <property type="term" value="C:formate dehydrogenase complex"/>
    <property type="evidence" value="ECO:0007669"/>
    <property type="project" value="TreeGrafter"/>
</dbReference>
<feature type="transmembrane region" description="Helical" evidence="7">
    <location>
        <begin position="58"/>
        <end position="75"/>
    </location>
</feature>
<proteinExistence type="inferred from homology"/>
<dbReference type="GO" id="GO:0005886">
    <property type="term" value="C:plasma membrane"/>
    <property type="evidence" value="ECO:0007669"/>
    <property type="project" value="UniProtKB-SubCell"/>
</dbReference>
<dbReference type="SUPFAM" id="SSF81342">
    <property type="entry name" value="Transmembrane di-heme cytochromes"/>
    <property type="match status" value="1"/>
</dbReference>
<dbReference type="InterPro" id="IPR016174">
    <property type="entry name" value="Di-haem_cyt_TM"/>
</dbReference>
<keyword evidence="4 7" id="KW-0812">Transmembrane</keyword>
<evidence type="ECO:0000256" key="3">
    <source>
        <dbReference type="ARBA" id="ARBA00022475"/>
    </source>
</evidence>
<protein>
    <submittedName>
        <fullName evidence="9">Formate dehydrogenase gamma subunit</fullName>
    </submittedName>
</protein>
<dbReference type="Pfam" id="PF01292">
    <property type="entry name" value="Ni_hydr_CYTB"/>
    <property type="match status" value="1"/>
</dbReference>
<dbReference type="GO" id="GO:0015944">
    <property type="term" value="P:formate oxidation"/>
    <property type="evidence" value="ECO:0007669"/>
    <property type="project" value="TreeGrafter"/>
</dbReference>
<dbReference type="PANTHER" id="PTHR30074:SF5">
    <property type="entry name" value="FORMATE DEHYDROGENASE, NITRATE-INDUCIBLE, CYTOCHROME B556(FDN) SUBUNIT"/>
    <property type="match status" value="1"/>
</dbReference>
<evidence type="ECO:0000313" key="10">
    <source>
        <dbReference type="Proteomes" id="UP000018877"/>
    </source>
</evidence>
<evidence type="ECO:0000256" key="2">
    <source>
        <dbReference type="ARBA" id="ARBA00008622"/>
    </source>
</evidence>
<dbReference type="InterPro" id="IPR011577">
    <property type="entry name" value="Cyt_b561_bac/Ni-Hgenase"/>
</dbReference>
<sequence length="229" mass="26163">MSKQQTKLIRRYQLADMLMHWAVAIGFVLALITGYLIFFKGTATLLDNSTGLTLRLVHRIGAVFFVAAPIVYFIFSKKRFGFLAVFKWDKSDLGWLKAAPKHYFIGGDGMPPQAKYNTGQKLYYLFALVFGLLLAATGFALWFNWFTGAVGLFMVVVHDVSALVITLFFGVHVYLSAVHPRERIAFNAMVTGYMEREYAEHHHELWYNKIKETEENTSKKSHKKHKPTG</sequence>
<evidence type="ECO:0000256" key="7">
    <source>
        <dbReference type="SAM" id="Phobius"/>
    </source>
</evidence>
<feature type="transmembrane region" description="Helical" evidence="7">
    <location>
        <begin position="122"/>
        <end position="143"/>
    </location>
</feature>
<dbReference type="PRINTS" id="PR00161">
    <property type="entry name" value="NIHGNASECYTB"/>
</dbReference>
<keyword evidence="5 7" id="KW-1133">Transmembrane helix</keyword>
<dbReference type="InterPro" id="IPR051817">
    <property type="entry name" value="FDH_cytochrome_b556_subunit"/>
</dbReference>
<dbReference type="PANTHER" id="PTHR30074">
    <property type="entry name" value="FORMATE DEHYDROGENASE, NITRATE-INDUCIBLE, CYTOCHROME B556 FDN SUBUNIT"/>
    <property type="match status" value="1"/>
</dbReference>
<dbReference type="RefSeq" id="WP_024027165.1">
    <property type="nucleotide sequence ID" value="NZ_ALAN01000033.1"/>
</dbReference>
<evidence type="ECO:0000259" key="8">
    <source>
        <dbReference type="Pfam" id="PF01292"/>
    </source>
</evidence>
<evidence type="ECO:0000256" key="1">
    <source>
        <dbReference type="ARBA" id="ARBA00004651"/>
    </source>
</evidence>
<accession>A0AB94ISG9</accession>
<dbReference type="GO" id="GO:0022904">
    <property type="term" value="P:respiratory electron transport chain"/>
    <property type="evidence" value="ECO:0007669"/>
    <property type="project" value="InterPro"/>
</dbReference>
<feature type="domain" description="Cytochrome b561 bacterial/Ni-hydrogenase" evidence="8">
    <location>
        <begin position="12"/>
        <end position="192"/>
    </location>
</feature>
<evidence type="ECO:0000256" key="6">
    <source>
        <dbReference type="ARBA" id="ARBA00023136"/>
    </source>
</evidence>
<organism evidence="9 10">
    <name type="scientific">Neobacillus vireti LMG 21834</name>
    <dbReference type="NCBI Taxonomy" id="1131730"/>
    <lineage>
        <taxon>Bacteria</taxon>
        <taxon>Bacillati</taxon>
        <taxon>Bacillota</taxon>
        <taxon>Bacilli</taxon>
        <taxon>Bacillales</taxon>
        <taxon>Bacillaceae</taxon>
        <taxon>Neobacillus</taxon>
    </lineage>
</organism>
<feature type="transmembrane region" description="Helical" evidence="7">
    <location>
        <begin position="149"/>
        <end position="175"/>
    </location>
</feature>
<dbReference type="GO" id="GO:0005506">
    <property type="term" value="F:iron ion binding"/>
    <property type="evidence" value="ECO:0007669"/>
    <property type="project" value="InterPro"/>
</dbReference>
<evidence type="ECO:0000256" key="5">
    <source>
        <dbReference type="ARBA" id="ARBA00022989"/>
    </source>
</evidence>
<dbReference type="Gene3D" id="1.20.950.20">
    <property type="entry name" value="Transmembrane di-heme cytochromes, Chain C"/>
    <property type="match status" value="1"/>
</dbReference>
<keyword evidence="10" id="KW-1185">Reference proteome</keyword>
<dbReference type="Proteomes" id="UP000018877">
    <property type="component" value="Unassembled WGS sequence"/>
</dbReference>
<dbReference type="GO" id="GO:0009061">
    <property type="term" value="P:anaerobic respiration"/>
    <property type="evidence" value="ECO:0007669"/>
    <property type="project" value="TreeGrafter"/>
</dbReference>
<dbReference type="GO" id="GO:0036397">
    <property type="term" value="F:formate dehydrogenase (quinone) activity"/>
    <property type="evidence" value="ECO:0007669"/>
    <property type="project" value="TreeGrafter"/>
</dbReference>
<name>A0AB94ISG9_9BACI</name>
<dbReference type="GO" id="GO:0009055">
    <property type="term" value="F:electron transfer activity"/>
    <property type="evidence" value="ECO:0007669"/>
    <property type="project" value="InterPro"/>
</dbReference>
<reference evidence="9 10" key="1">
    <citation type="journal article" date="2014" name="Environ. Microbiol.">
        <title>The nitrate-ammonifying and nosZ-carrying bacterium Bacillus vireti is a potent source and sink for nitric and nitrous oxide under high nitrate conditions.</title>
        <authorList>
            <person name="Mania D."/>
            <person name="Heylen K."/>
            <person name="van Spanning R.J."/>
            <person name="Frostegard A."/>
        </authorList>
    </citation>
    <scope>NUCLEOTIDE SEQUENCE [LARGE SCALE GENOMIC DNA]</scope>
    <source>
        <strain evidence="9 10">LMG 21834</strain>
    </source>
</reference>
<keyword evidence="6 7" id="KW-0472">Membrane</keyword>
<dbReference type="AlphaFoldDB" id="A0AB94ISG9"/>
<gene>
    <name evidence="9" type="ORF">BAVI_04744</name>
</gene>
<keyword evidence="3" id="KW-1003">Cell membrane</keyword>
<feature type="transmembrane region" description="Helical" evidence="7">
    <location>
        <begin position="21"/>
        <end position="38"/>
    </location>
</feature>
<dbReference type="EMBL" id="ALAN01000033">
    <property type="protein sequence ID" value="ETI69976.1"/>
    <property type="molecule type" value="Genomic_DNA"/>
</dbReference>